<dbReference type="EMBL" id="FTOQ01000018">
    <property type="protein sequence ID" value="SIT12570.1"/>
    <property type="molecule type" value="Genomic_DNA"/>
</dbReference>
<evidence type="ECO:0000313" key="4">
    <source>
        <dbReference type="EMBL" id="SIT12570.1"/>
    </source>
</evidence>
<keyword evidence="1 2" id="KW-0732">Signal</keyword>
<evidence type="ECO:0000256" key="1">
    <source>
        <dbReference type="ARBA" id="ARBA00022729"/>
    </source>
</evidence>
<proteinExistence type="predicted"/>
<dbReference type="InterPro" id="IPR011250">
    <property type="entry name" value="OMP/PagP_B-barrel"/>
</dbReference>
<organism evidence="4 5">
    <name type="scientific">Roseivivax lentus</name>
    <dbReference type="NCBI Taxonomy" id="633194"/>
    <lineage>
        <taxon>Bacteria</taxon>
        <taxon>Pseudomonadati</taxon>
        <taxon>Pseudomonadota</taxon>
        <taxon>Alphaproteobacteria</taxon>
        <taxon>Rhodobacterales</taxon>
        <taxon>Roseobacteraceae</taxon>
        <taxon>Roseivivax</taxon>
    </lineage>
</organism>
<protein>
    <submittedName>
        <fullName evidence="4">Opacity protein</fullName>
    </submittedName>
</protein>
<evidence type="ECO:0000259" key="3">
    <source>
        <dbReference type="Pfam" id="PF13505"/>
    </source>
</evidence>
<dbReference type="STRING" id="633194.SAMN05421759_11847"/>
<sequence>MMTKTMTAAAALIAATATAGFAGNPAPTPADPAPMAAVPPAPAAPIYDFTGPSVGVQLGYNGIDVEDGDIVEEGGTIGVRGNYDFRLGGNVIGGVGLQYDEGDIDLDGAATLDNILRVGGRVGVDSGRNFFYGTGGYAHATTEDDDLDIGDSGGYFAGVGYEVFLQENVTVGTEVLYHEFNEFDNDVDVEATTANVSLNYRF</sequence>
<gene>
    <name evidence="4" type="ORF">SAMN05421759_11847</name>
</gene>
<dbReference type="SUPFAM" id="SSF56925">
    <property type="entry name" value="OMPA-like"/>
    <property type="match status" value="1"/>
</dbReference>
<dbReference type="InterPro" id="IPR027385">
    <property type="entry name" value="Beta-barrel_OMP"/>
</dbReference>
<dbReference type="RefSeq" id="WP_234990306.1">
    <property type="nucleotide sequence ID" value="NZ_FTOQ01000018.1"/>
</dbReference>
<dbReference type="AlphaFoldDB" id="A0A1N7PPW6"/>
<evidence type="ECO:0000256" key="2">
    <source>
        <dbReference type="SAM" id="SignalP"/>
    </source>
</evidence>
<feature type="signal peptide" evidence="2">
    <location>
        <begin position="1"/>
        <end position="22"/>
    </location>
</feature>
<accession>A0A1N7PPW6</accession>
<evidence type="ECO:0000313" key="5">
    <source>
        <dbReference type="Proteomes" id="UP000186684"/>
    </source>
</evidence>
<dbReference type="Proteomes" id="UP000186684">
    <property type="component" value="Unassembled WGS sequence"/>
</dbReference>
<keyword evidence="5" id="KW-1185">Reference proteome</keyword>
<feature type="domain" description="Outer membrane protein beta-barrel" evidence="3">
    <location>
        <begin position="38"/>
        <end position="202"/>
    </location>
</feature>
<feature type="chain" id="PRO_5011980925" evidence="2">
    <location>
        <begin position="23"/>
        <end position="202"/>
    </location>
</feature>
<reference evidence="5" key="1">
    <citation type="submission" date="2017-01" db="EMBL/GenBank/DDBJ databases">
        <authorList>
            <person name="Varghese N."/>
            <person name="Submissions S."/>
        </authorList>
    </citation>
    <scope>NUCLEOTIDE SEQUENCE [LARGE SCALE GENOMIC DNA]</scope>
    <source>
        <strain evidence="5">DSM 29430</strain>
    </source>
</reference>
<dbReference type="Pfam" id="PF13505">
    <property type="entry name" value="OMP_b-brl"/>
    <property type="match status" value="1"/>
</dbReference>
<name>A0A1N7PPW6_9RHOB</name>